<feature type="transmembrane region" description="Helical" evidence="1">
    <location>
        <begin position="60"/>
        <end position="77"/>
    </location>
</feature>
<dbReference type="InterPro" id="IPR048147">
    <property type="entry name" value="CBO0543-like"/>
</dbReference>
<evidence type="ECO:0000313" key="2">
    <source>
        <dbReference type="EMBL" id="TFE85833.1"/>
    </source>
</evidence>
<name>A0A4Y8PXF4_9BACL</name>
<sequence>MVLCNLLYYFIVKDNLLWEYNPGLLGHHKIAELVITFIAFPCTVMLFLDKLERTPTKIWVQVLKWCFIYWLVEFAAWKGHVIEYHRGWSYAWSCFFVATMFPILLLHHRHARAAYVLSVAMTVFYALVFHIPFP</sequence>
<keyword evidence="3" id="KW-1185">Reference proteome</keyword>
<dbReference type="NCBIfam" id="NF041644">
    <property type="entry name" value="CBO0543_fam"/>
    <property type="match status" value="1"/>
</dbReference>
<protein>
    <submittedName>
        <fullName evidence="2">Uncharacterized protein</fullName>
    </submittedName>
</protein>
<dbReference type="EMBL" id="MYFO01000023">
    <property type="protein sequence ID" value="TFE85833.1"/>
    <property type="molecule type" value="Genomic_DNA"/>
</dbReference>
<keyword evidence="1" id="KW-0812">Transmembrane</keyword>
<organism evidence="2 3">
    <name type="scientific">Paenibacillus athensensis</name>
    <dbReference type="NCBI Taxonomy" id="1967502"/>
    <lineage>
        <taxon>Bacteria</taxon>
        <taxon>Bacillati</taxon>
        <taxon>Bacillota</taxon>
        <taxon>Bacilli</taxon>
        <taxon>Bacillales</taxon>
        <taxon>Paenibacillaceae</taxon>
        <taxon>Paenibacillus</taxon>
    </lineage>
</organism>
<evidence type="ECO:0000313" key="3">
    <source>
        <dbReference type="Proteomes" id="UP000298246"/>
    </source>
</evidence>
<dbReference type="Proteomes" id="UP000298246">
    <property type="component" value="Unassembled WGS sequence"/>
</dbReference>
<proteinExistence type="predicted"/>
<feature type="transmembrane region" description="Helical" evidence="1">
    <location>
        <begin position="89"/>
        <end position="106"/>
    </location>
</feature>
<comment type="caution">
    <text evidence="2">The sequence shown here is derived from an EMBL/GenBank/DDBJ whole genome shotgun (WGS) entry which is preliminary data.</text>
</comment>
<keyword evidence="1" id="KW-1133">Transmembrane helix</keyword>
<dbReference type="AlphaFoldDB" id="A0A4Y8PXF4"/>
<feature type="transmembrane region" description="Helical" evidence="1">
    <location>
        <begin position="30"/>
        <end position="48"/>
    </location>
</feature>
<keyword evidence="1" id="KW-0472">Membrane</keyword>
<feature type="transmembrane region" description="Helical" evidence="1">
    <location>
        <begin position="113"/>
        <end position="133"/>
    </location>
</feature>
<reference evidence="2 3" key="1">
    <citation type="submission" date="2017-03" db="EMBL/GenBank/DDBJ databases">
        <title>Isolation of Levoglucosan Utilizing Bacteria.</title>
        <authorList>
            <person name="Arya A.S."/>
        </authorList>
    </citation>
    <scope>NUCLEOTIDE SEQUENCE [LARGE SCALE GENOMIC DNA]</scope>
    <source>
        <strain evidence="2 3">MEC069</strain>
    </source>
</reference>
<evidence type="ECO:0000256" key="1">
    <source>
        <dbReference type="SAM" id="Phobius"/>
    </source>
</evidence>
<gene>
    <name evidence="2" type="ORF">B5M42_16640</name>
</gene>
<accession>A0A4Y8PXF4</accession>